<dbReference type="InterPro" id="IPR002938">
    <property type="entry name" value="FAD-bd"/>
</dbReference>
<dbReference type="Gene3D" id="3.30.9.10">
    <property type="entry name" value="D-Amino Acid Oxidase, subunit A, domain 2"/>
    <property type="match status" value="1"/>
</dbReference>
<sequence length="479" mass="54589">MNHPVIIVGAGPVGMITALLLDRLGVPSLLIEKRKQLPDIPRAIHLDSEIINILSLIGLDNFIKNQVYPSQGLFLYSKSSRKKFLQATLNFNVKCSSFLFEQNQLEQLLLEEINKSINISLKYNCEFIRINNQEAEYSIQGQIVDQPFSYLIGTDGANSKVASVSGIEYTQYPYRKFNYKVDFITDQPPEYQNRIEKFCSTNNSFVRMAFKDRVRVEITEAAINGNGSEFPVKLIEDLAETRIKKVLHADKYYFNSKIANNWIVGKTIIAGDAAHTMPPYIGEGLCNGIRDAFNLSWKVAYCFYNGHKEKLLNSYSEERKVHVNKYIGLTLLTGLLFTSSLRYVLKPLELIGVPLKINQKPVKKGNSDINVPKYDLLTNFASEGSHWDYIRPLFNSFTIIANEQLSEKTIEEMTKLFSPLNVSFYSTKDEVAQTIFRILKIKKVKSIIIRPDLSVLFCGTLNQASRIKIQKTFKNEIIS</sequence>
<accession>A0A4D7JG05</accession>
<evidence type="ECO:0000313" key="3">
    <source>
        <dbReference type="EMBL" id="QCK15109.1"/>
    </source>
</evidence>
<dbReference type="PRINTS" id="PR00420">
    <property type="entry name" value="RNGMNOXGNASE"/>
</dbReference>
<dbReference type="Proteomes" id="UP000298616">
    <property type="component" value="Chromosome"/>
</dbReference>
<dbReference type="PANTHER" id="PTHR43476:SF3">
    <property type="entry name" value="FAD-BINDING MONOOXYGENASE"/>
    <property type="match status" value="1"/>
</dbReference>
<dbReference type="Pfam" id="PF01494">
    <property type="entry name" value="FAD_binding_3"/>
    <property type="match status" value="1"/>
</dbReference>
<evidence type="ECO:0000256" key="1">
    <source>
        <dbReference type="ARBA" id="ARBA00023002"/>
    </source>
</evidence>
<dbReference type="GO" id="GO:0071949">
    <property type="term" value="F:FAD binding"/>
    <property type="evidence" value="ECO:0007669"/>
    <property type="project" value="InterPro"/>
</dbReference>
<protein>
    <recommendedName>
        <fullName evidence="2">FAD-binding domain-containing protein</fullName>
    </recommendedName>
</protein>
<dbReference type="SUPFAM" id="SSF51905">
    <property type="entry name" value="FAD/NAD(P)-binding domain"/>
    <property type="match status" value="1"/>
</dbReference>
<dbReference type="InterPro" id="IPR050631">
    <property type="entry name" value="PheA/TfdB_FAD_monoxygenase"/>
</dbReference>
<organism evidence="3 4">
    <name type="scientific">Mangrovivirga cuniculi</name>
    <dbReference type="NCBI Taxonomy" id="2715131"/>
    <lineage>
        <taxon>Bacteria</taxon>
        <taxon>Pseudomonadati</taxon>
        <taxon>Bacteroidota</taxon>
        <taxon>Cytophagia</taxon>
        <taxon>Cytophagales</taxon>
        <taxon>Mangrovivirgaceae</taxon>
        <taxon>Mangrovivirga</taxon>
    </lineage>
</organism>
<dbReference type="PANTHER" id="PTHR43476">
    <property type="entry name" value="3-(3-HYDROXY-PHENYL)PROPIONATE/3-HYDROXYCINNAMIC ACID HYDROXYLASE"/>
    <property type="match status" value="1"/>
</dbReference>
<dbReference type="InterPro" id="IPR036188">
    <property type="entry name" value="FAD/NAD-bd_sf"/>
</dbReference>
<dbReference type="GO" id="GO:0008688">
    <property type="term" value="F:3-(3-hydroxyphenyl)propionate hydroxylase activity"/>
    <property type="evidence" value="ECO:0007669"/>
    <property type="project" value="TreeGrafter"/>
</dbReference>
<dbReference type="RefSeq" id="WP_137090693.1">
    <property type="nucleotide sequence ID" value="NZ_CP028923.1"/>
</dbReference>
<proteinExistence type="predicted"/>
<dbReference type="Gene3D" id="3.50.50.60">
    <property type="entry name" value="FAD/NAD(P)-binding domain"/>
    <property type="match status" value="1"/>
</dbReference>
<keyword evidence="1" id="KW-0560">Oxidoreductase</keyword>
<evidence type="ECO:0000259" key="2">
    <source>
        <dbReference type="Pfam" id="PF01494"/>
    </source>
</evidence>
<dbReference type="KEGG" id="fpf:DCC35_10300"/>
<dbReference type="AlphaFoldDB" id="A0A4D7JG05"/>
<keyword evidence="4" id="KW-1185">Reference proteome</keyword>
<dbReference type="OrthoDB" id="9766816at2"/>
<gene>
    <name evidence="3" type="ORF">DCC35_10300</name>
</gene>
<dbReference type="EMBL" id="CP028923">
    <property type="protein sequence ID" value="QCK15109.1"/>
    <property type="molecule type" value="Genomic_DNA"/>
</dbReference>
<name>A0A4D7JG05_9BACT</name>
<dbReference type="GO" id="GO:0019622">
    <property type="term" value="P:3-(3-hydroxy)phenylpropionate catabolic process"/>
    <property type="evidence" value="ECO:0007669"/>
    <property type="project" value="TreeGrafter"/>
</dbReference>
<evidence type="ECO:0000313" key="4">
    <source>
        <dbReference type="Proteomes" id="UP000298616"/>
    </source>
</evidence>
<feature type="domain" description="FAD-binding" evidence="2">
    <location>
        <begin position="4"/>
        <end position="326"/>
    </location>
</feature>
<reference evidence="3 4" key="1">
    <citation type="submission" date="2018-04" db="EMBL/GenBank/DDBJ databases">
        <title>Complete genome uncultured novel isolate.</title>
        <authorList>
            <person name="Merlino G."/>
        </authorList>
    </citation>
    <scope>NUCLEOTIDE SEQUENCE [LARGE SCALE GENOMIC DNA]</scope>
    <source>
        <strain evidence="4">R1DC9</strain>
    </source>
</reference>